<dbReference type="InterPro" id="IPR047198">
    <property type="entry name" value="DDP-like_NUDIX"/>
</dbReference>
<keyword evidence="7" id="KW-1185">Reference proteome</keyword>
<evidence type="ECO:0000313" key="6">
    <source>
        <dbReference type="EMBL" id="ETX27333.1"/>
    </source>
</evidence>
<evidence type="ECO:0000313" key="7">
    <source>
        <dbReference type="Proteomes" id="UP000023430"/>
    </source>
</evidence>
<dbReference type="SUPFAM" id="SSF55811">
    <property type="entry name" value="Nudix"/>
    <property type="match status" value="1"/>
</dbReference>
<dbReference type="AlphaFoldDB" id="X7F3K8"/>
<dbReference type="PANTHER" id="PTHR12629:SF0">
    <property type="entry name" value="DIPHOSPHOINOSITOL-POLYPHOSPHATE DIPHOSPHATASE"/>
    <property type="match status" value="1"/>
</dbReference>
<keyword evidence="4" id="KW-0460">Magnesium</keyword>
<keyword evidence="3 6" id="KW-0378">Hydrolase</keyword>
<dbReference type="GO" id="GO:0005737">
    <property type="term" value="C:cytoplasm"/>
    <property type="evidence" value="ECO:0007669"/>
    <property type="project" value="TreeGrafter"/>
</dbReference>
<dbReference type="STRING" id="1449351.RISW2_14670"/>
<reference evidence="6 7" key="1">
    <citation type="submission" date="2014-01" db="EMBL/GenBank/DDBJ databases">
        <title>Roseivivax isoporae LMG 25204 Genome Sequencing.</title>
        <authorList>
            <person name="Lai Q."/>
            <person name="Li G."/>
            <person name="Shao Z."/>
        </authorList>
    </citation>
    <scope>NUCLEOTIDE SEQUENCE [LARGE SCALE GENOMIC DNA]</scope>
    <source>
        <strain evidence="6 7">LMG 25204</strain>
    </source>
</reference>
<evidence type="ECO:0000259" key="5">
    <source>
        <dbReference type="Pfam" id="PF00293"/>
    </source>
</evidence>
<dbReference type="Pfam" id="PF00293">
    <property type="entry name" value="NUDIX"/>
    <property type="match status" value="1"/>
</dbReference>
<comment type="caution">
    <text evidence="6">The sequence shown here is derived from an EMBL/GenBank/DDBJ whole genome shotgun (WGS) entry which is preliminary data.</text>
</comment>
<dbReference type="GO" id="GO:0016462">
    <property type="term" value="F:pyrophosphatase activity"/>
    <property type="evidence" value="ECO:0007669"/>
    <property type="project" value="InterPro"/>
</dbReference>
<name>X7F3K8_9RHOB</name>
<sequence length="166" mass="19222">MTDDIFPMLDATDCACRSEQQIAALPLRLSRKRGLEVLMITSRDTGRWVMPKGWPMDGKKPWTAVEIEALEEAGARGFVSKDPIGTYHYLKRMAEEADIPCHVTVYPMVVDHLKKVWKERRERKRRWFTVKSAAKRVHEPELADLLLRLAADEAAQRLPRSLRKRL</sequence>
<feature type="domain" description="Nudix hydrolase" evidence="5">
    <location>
        <begin position="33"/>
        <end position="145"/>
    </location>
</feature>
<dbReference type="eggNOG" id="COG0494">
    <property type="taxonomic scope" value="Bacteria"/>
</dbReference>
<evidence type="ECO:0000256" key="2">
    <source>
        <dbReference type="ARBA" id="ARBA00022723"/>
    </source>
</evidence>
<dbReference type="PATRIC" id="fig|1449351.3.peg.3805"/>
<evidence type="ECO:0000256" key="1">
    <source>
        <dbReference type="ARBA" id="ARBA00001946"/>
    </source>
</evidence>
<evidence type="ECO:0000256" key="4">
    <source>
        <dbReference type="ARBA" id="ARBA00022842"/>
    </source>
</evidence>
<evidence type="ECO:0000256" key="3">
    <source>
        <dbReference type="ARBA" id="ARBA00022801"/>
    </source>
</evidence>
<dbReference type="EMBL" id="JAME01000035">
    <property type="protein sequence ID" value="ETX27333.1"/>
    <property type="molecule type" value="Genomic_DNA"/>
</dbReference>
<dbReference type="GO" id="GO:0046872">
    <property type="term" value="F:metal ion binding"/>
    <property type="evidence" value="ECO:0007669"/>
    <property type="project" value="UniProtKB-KW"/>
</dbReference>
<dbReference type="Gene3D" id="3.90.79.10">
    <property type="entry name" value="Nucleoside Triphosphate Pyrophosphohydrolase"/>
    <property type="match status" value="1"/>
</dbReference>
<organism evidence="6 7">
    <name type="scientific">Roseivivax isoporae LMG 25204</name>
    <dbReference type="NCBI Taxonomy" id="1449351"/>
    <lineage>
        <taxon>Bacteria</taxon>
        <taxon>Pseudomonadati</taxon>
        <taxon>Pseudomonadota</taxon>
        <taxon>Alphaproteobacteria</taxon>
        <taxon>Rhodobacterales</taxon>
        <taxon>Roseobacteraceae</taxon>
        <taxon>Roseivivax</taxon>
    </lineage>
</organism>
<dbReference type="PANTHER" id="PTHR12629">
    <property type="entry name" value="DIPHOSPHOINOSITOL POLYPHOSPHATE PHOSPHOHYDROLASE"/>
    <property type="match status" value="1"/>
</dbReference>
<keyword evidence="2" id="KW-0479">Metal-binding</keyword>
<dbReference type="Proteomes" id="UP000023430">
    <property type="component" value="Unassembled WGS sequence"/>
</dbReference>
<dbReference type="InterPro" id="IPR000086">
    <property type="entry name" value="NUDIX_hydrolase_dom"/>
</dbReference>
<proteinExistence type="predicted"/>
<dbReference type="CDD" id="cd04666">
    <property type="entry name" value="NUDIX_DIPP2_like_Nudt4"/>
    <property type="match status" value="1"/>
</dbReference>
<dbReference type="InterPro" id="IPR015797">
    <property type="entry name" value="NUDIX_hydrolase-like_dom_sf"/>
</dbReference>
<gene>
    <name evidence="6" type="ORF">RISW2_14670</name>
</gene>
<accession>X7F3K8</accession>
<comment type="cofactor">
    <cofactor evidence="1">
        <name>Mg(2+)</name>
        <dbReference type="ChEBI" id="CHEBI:18420"/>
    </cofactor>
</comment>
<protein>
    <submittedName>
        <fullName evidence="6">NTP pyrophosphohydrolase</fullName>
    </submittedName>
</protein>